<dbReference type="Proteomes" id="UP001218218">
    <property type="component" value="Unassembled WGS sequence"/>
</dbReference>
<feature type="region of interest" description="Disordered" evidence="1">
    <location>
        <begin position="270"/>
        <end position="299"/>
    </location>
</feature>
<gene>
    <name evidence="2" type="ORF">DFH08DRAFT_942269</name>
</gene>
<keyword evidence="3" id="KW-1185">Reference proteome</keyword>
<reference evidence="2" key="1">
    <citation type="submission" date="2023-03" db="EMBL/GenBank/DDBJ databases">
        <title>Massive genome expansion in bonnet fungi (Mycena s.s.) driven by repeated elements and novel gene families across ecological guilds.</title>
        <authorList>
            <consortium name="Lawrence Berkeley National Laboratory"/>
            <person name="Harder C.B."/>
            <person name="Miyauchi S."/>
            <person name="Viragh M."/>
            <person name="Kuo A."/>
            <person name="Thoen E."/>
            <person name="Andreopoulos B."/>
            <person name="Lu D."/>
            <person name="Skrede I."/>
            <person name="Drula E."/>
            <person name="Henrissat B."/>
            <person name="Morin E."/>
            <person name="Kohler A."/>
            <person name="Barry K."/>
            <person name="LaButti K."/>
            <person name="Morin E."/>
            <person name="Salamov A."/>
            <person name="Lipzen A."/>
            <person name="Mereny Z."/>
            <person name="Hegedus B."/>
            <person name="Baldrian P."/>
            <person name="Stursova M."/>
            <person name="Weitz H."/>
            <person name="Taylor A."/>
            <person name="Grigoriev I.V."/>
            <person name="Nagy L.G."/>
            <person name="Martin F."/>
            <person name="Kauserud H."/>
        </authorList>
    </citation>
    <scope>NUCLEOTIDE SEQUENCE</scope>
    <source>
        <strain evidence="2">CBHHK002</strain>
    </source>
</reference>
<evidence type="ECO:0000256" key="1">
    <source>
        <dbReference type="SAM" id="MobiDB-lite"/>
    </source>
</evidence>
<evidence type="ECO:0000313" key="2">
    <source>
        <dbReference type="EMBL" id="KAJ7319317.1"/>
    </source>
</evidence>
<name>A0AAD6ZEJ9_9AGAR</name>
<evidence type="ECO:0000313" key="3">
    <source>
        <dbReference type="Proteomes" id="UP001218218"/>
    </source>
</evidence>
<dbReference type="EMBL" id="JARIHO010000054">
    <property type="protein sequence ID" value="KAJ7319317.1"/>
    <property type="molecule type" value="Genomic_DNA"/>
</dbReference>
<sequence length="346" mass="38715">MCKLDHGQTDDGRYTALGYASRLQNQATYRTCLPSISAIHPFGGISSLKGLIYKKKYWQRTLGYGTQRFGTSRNIYSAPSRGRFAGHARRKGFPNSDQFKFGPKAAVKTRRPLTVNASTPRTAATDYVRHRGAGSQSDADFESTMRCDAHASRRFSRARRSSTGERRTLCADAYLLPAWKYCLAGGIRSPEAETDTTQLYERYFEPPGSYQLSVAAAERGANFDDRDLPEVVAFVSIQFNFHSRSYSHSNFPDYQIRTLSRAYLSYDPEEMNQPIHHPSKSKQSPTRPPKVSKHPWGPSRIIPGVSKFLSQYPSATEEVKAECRAGQAVRSTSGRFDSGVAITRPL</sequence>
<dbReference type="AlphaFoldDB" id="A0AAD6ZEJ9"/>
<proteinExistence type="predicted"/>
<protein>
    <submittedName>
        <fullName evidence="2">Uncharacterized protein</fullName>
    </submittedName>
</protein>
<accession>A0AAD6ZEJ9</accession>
<comment type="caution">
    <text evidence="2">The sequence shown here is derived from an EMBL/GenBank/DDBJ whole genome shotgun (WGS) entry which is preliminary data.</text>
</comment>
<organism evidence="2 3">
    <name type="scientific">Mycena albidolilacea</name>
    <dbReference type="NCBI Taxonomy" id="1033008"/>
    <lineage>
        <taxon>Eukaryota</taxon>
        <taxon>Fungi</taxon>
        <taxon>Dikarya</taxon>
        <taxon>Basidiomycota</taxon>
        <taxon>Agaricomycotina</taxon>
        <taxon>Agaricomycetes</taxon>
        <taxon>Agaricomycetidae</taxon>
        <taxon>Agaricales</taxon>
        <taxon>Marasmiineae</taxon>
        <taxon>Mycenaceae</taxon>
        <taxon>Mycena</taxon>
    </lineage>
</organism>